<comment type="caution">
    <text evidence="7">The sequence shown here is derived from an EMBL/GenBank/DDBJ whole genome shotgun (WGS) entry which is preliminary data.</text>
</comment>
<keyword evidence="8" id="KW-1185">Reference proteome</keyword>
<feature type="domain" description="Transketolase-like pyrimidine-binding" evidence="6">
    <location>
        <begin position="373"/>
        <end position="553"/>
    </location>
</feature>
<evidence type="ECO:0000259" key="6">
    <source>
        <dbReference type="SMART" id="SM00861"/>
    </source>
</evidence>
<dbReference type="GO" id="GO:0006099">
    <property type="term" value="P:tricarboxylic acid cycle"/>
    <property type="evidence" value="ECO:0007669"/>
    <property type="project" value="UniProtKB-KW"/>
</dbReference>
<dbReference type="OrthoDB" id="9766715at2"/>
<evidence type="ECO:0000256" key="4">
    <source>
        <dbReference type="ARBA" id="ARBA00023052"/>
    </source>
</evidence>
<dbReference type="InterPro" id="IPR001017">
    <property type="entry name" value="DH_E1"/>
</dbReference>
<organism evidence="7 8">
    <name type="scientific">Aeromicrobium flavum</name>
    <dbReference type="NCBI Taxonomy" id="416568"/>
    <lineage>
        <taxon>Bacteria</taxon>
        <taxon>Bacillati</taxon>
        <taxon>Actinomycetota</taxon>
        <taxon>Actinomycetes</taxon>
        <taxon>Propionibacteriales</taxon>
        <taxon>Nocardioidaceae</taxon>
        <taxon>Aeromicrobium</taxon>
    </lineage>
</organism>
<dbReference type="Pfam" id="PF02779">
    <property type="entry name" value="Transket_pyr"/>
    <property type="match status" value="1"/>
</dbReference>
<comment type="catalytic activity">
    <reaction evidence="5">
        <text>N(6)-[(R)-lipoyl]-L-lysyl-[protein] + 2-oxoglutarate + H(+) = N(6)-[(R)-S(8)-succinyldihydrolipoyl]-L-lysyl-[protein] + CO2</text>
        <dbReference type="Rhea" id="RHEA:12188"/>
        <dbReference type="Rhea" id="RHEA-COMP:10474"/>
        <dbReference type="Rhea" id="RHEA-COMP:20092"/>
        <dbReference type="ChEBI" id="CHEBI:15378"/>
        <dbReference type="ChEBI" id="CHEBI:16526"/>
        <dbReference type="ChEBI" id="CHEBI:16810"/>
        <dbReference type="ChEBI" id="CHEBI:83099"/>
        <dbReference type="ChEBI" id="CHEBI:83120"/>
        <dbReference type="EC" id="1.2.4.2"/>
    </reaction>
</comment>
<evidence type="ECO:0000256" key="3">
    <source>
        <dbReference type="ARBA" id="ARBA00023002"/>
    </source>
</evidence>
<dbReference type="Proteomes" id="UP000321769">
    <property type="component" value="Unassembled WGS sequence"/>
</dbReference>
<reference evidence="7 8" key="1">
    <citation type="submission" date="2019-07" db="EMBL/GenBank/DDBJ databases">
        <title>Whole genome shotgun sequence of Aeromicrobium flavum NBRC 107625.</title>
        <authorList>
            <person name="Hosoyama A."/>
            <person name="Uohara A."/>
            <person name="Ohji S."/>
            <person name="Ichikawa N."/>
        </authorList>
    </citation>
    <scope>NUCLEOTIDE SEQUENCE [LARGE SCALE GENOMIC DNA]</scope>
    <source>
        <strain evidence="7 8">NBRC 107625</strain>
    </source>
</reference>
<name>A0A512HXA3_9ACTN</name>
<dbReference type="SMART" id="SM00861">
    <property type="entry name" value="Transket_pyr"/>
    <property type="match status" value="1"/>
</dbReference>
<evidence type="ECO:0000313" key="7">
    <source>
        <dbReference type="EMBL" id="GEO90077.1"/>
    </source>
</evidence>
<keyword evidence="3" id="KW-0560">Oxidoreductase</keyword>
<dbReference type="InterPro" id="IPR029061">
    <property type="entry name" value="THDP-binding"/>
</dbReference>
<dbReference type="PANTHER" id="PTHR42980">
    <property type="entry name" value="2-OXOISOVALERATE DEHYDROGENASE SUBUNIT BETA-RELATED"/>
    <property type="match status" value="1"/>
</dbReference>
<dbReference type="InterPro" id="IPR009014">
    <property type="entry name" value="Transketo_C/PFOR_II"/>
</dbReference>
<dbReference type="RefSeq" id="WP_146827949.1">
    <property type="nucleotide sequence ID" value="NZ_BAAAYQ010000005.1"/>
</dbReference>
<dbReference type="InterPro" id="IPR033248">
    <property type="entry name" value="Transketolase_C"/>
</dbReference>
<dbReference type="GO" id="GO:0007584">
    <property type="term" value="P:response to nutrient"/>
    <property type="evidence" value="ECO:0007669"/>
    <property type="project" value="TreeGrafter"/>
</dbReference>
<dbReference type="Pfam" id="PF00676">
    <property type="entry name" value="E1_dh"/>
    <property type="match status" value="1"/>
</dbReference>
<proteinExistence type="predicted"/>
<gene>
    <name evidence="7" type="ORF">AFL01nite_24040</name>
</gene>
<protein>
    <submittedName>
        <fullName evidence="7">MFS transporter</fullName>
    </submittedName>
</protein>
<dbReference type="GO" id="GO:0000287">
    <property type="term" value="F:magnesium ion binding"/>
    <property type="evidence" value="ECO:0007669"/>
    <property type="project" value="UniProtKB-ARBA"/>
</dbReference>
<dbReference type="GO" id="GO:0004591">
    <property type="term" value="F:oxoglutarate dehydrogenase (succinyl-transferring) activity"/>
    <property type="evidence" value="ECO:0007669"/>
    <property type="project" value="UniProtKB-EC"/>
</dbReference>
<evidence type="ECO:0000313" key="8">
    <source>
        <dbReference type="Proteomes" id="UP000321769"/>
    </source>
</evidence>
<dbReference type="EMBL" id="BJZQ01000014">
    <property type="protein sequence ID" value="GEO90077.1"/>
    <property type="molecule type" value="Genomic_DNA"/>
</dbReference>
<dbReference type="Gene3D" id="3.40.50.970">
    <property type="match status" value="2"/>
</dbReference>
<evidence type="ECO:0000256" key="1">
    <source>
        <dbReference type="ARBA" id="ARBA00001964"/>
    </source>
</evidence>
<sequence length="705" mass="74703">METIDEYVVRTLPTLEPRPDAEDHVDLEVLRALFTAQVQSRHLDFAARWLQARGQGHYTIGSAGHESNAALGLLSEVTDPALLHYRSGGLYAARSAKAGREDGVRAVLLSLVSARSDPMSGGRHKVFGHPALSIIPQTSTIASHLPRALGLGLGLGFAHGLGRHTAWPDDAVVLCSFGDASANHSTAVGALNAAAYLAHRGLPCPVLFVCEDNRIGISTASPQGWPGVMLDRLPGIEYRAADGDDPVGLLAQTGAALDAVRSSRRPGVLHLSTVRFLGHAGSDAEVAYRTRRQIEADYALDPLVATAQVLVDADVLTGESALAAYEHLRDVVMAEAESVLAEARLDSPVAVMAPLALPDVASVAGREAEGPRRTLAQAINATLAELLEDQPDTLVFGEDVAVKGGVYGVTRGLRKRFGGLRVFDTLLDEQTILGTALGTALAGFLPIPEIQYLAYLHNAEDQLRGEAASLAFFSAGQYRNGMVVRIAGLAYQRGFGGHFHNDNSVAVLRDIPGLVLAVPSHPADAPGLLRSCHELARQGKVCVFLEPIARYHSRDLHEDGDGLWTAAPETGTVIPPGQVGVYGQGRDVVLVTFGNGTYLSLRAAEELRGRGIDVTVVDLRWLAPLPVEAIVDVCRGFDRVLVVDETRRSAGVGEGVVAALVEARYAGRVSRVASADSFIPLGPAADLVLLTEDEIVAATTALARE</sequence>
<keyword evidence="2" id="KW-0816">Tricarboxylic acid cycle</keyword>
<dbReference type="GO" id="GO:0009083">
    <property type="term" value="P:branched-chain amino acid catabolic process"/>
    <property type="evidence" value="ECO:0007669"/>
    <property type="project" value="TreeGrafter"/>
</dbReference>
<keyword evidence="4" id="KW-0786">Thiamine pyrophosphate</keyword>
<dbReference type="Gene3D" id="3.40.50.920">
    <property type="match status" value="1"/>
</dbReference>
<dbReference type="AlphaFoldDB" id="A0A512HXA3"/>
<comment type="cofactor">
    <cofactor evidence="1">
        <name>thiamine diphosphate</name>
        <dbReference type="ChEBI" id="CHEBI:58937"/>
    </cofactor>
</comment>
<dbReference type="SUPFAM" id="SSF52922">
    <property type="entry name" value="TK C-terminal domain-like"/>
    <property type="match status" value="1"/>
</dbReference>
<dbReference type="SUPFAM" id="SSF52518">
    <property type="entry name" value="Thiamin diphosphate-binding fold (THDP-binding)"/>
    <property type="match status" value="2"/>
</dbReference>
<dbReference type="InterPro" id="IPR005475">
    <property type="entry name" value="Transketolase-like_Pyr-bd"/>
</dbReference>
<dbReference type="PANTHER" id="PTHR42980:SF1">
    <property type="entry name" value="2-OXOISOVALERATE DEHYDROGENASE SUBUNIT BETA, MITOCHONDRIAL"/>
    <property type="match status" value="1"/>
</dbReference>
<dbReference type="Pfam" id="PF02780">
    <property type="entry name" value="Transketolase_C"/>
    <property type="match status" value="1"/>
</dbReference>
<evidence type="ECO:0000256" key="2">
    <source>
        <dbReference type="ARBA" id="ARBA00022532"/>
    </source>
</evidence>
<accession>A0A512HXA3</accession>
<evidence type="ECO:0000256" key="5">
    <source>
        <dbReference type="ARBA" id="ARBA00051911"/>
    </source>
</evidence>